<name>A0AAV6XMR1_9LAMI</name>
<evidence type="ECO:0000313" key="1">
    <source>
        <dbReference type="EMBL" id="KAG8382775.1"/>
    </source>
</evidence>
<evidence type="ECO:0000313" key="2">
    <source>
        <dbReference type="Proteomes" id="UP000826271"/>
    </source>
</evidence>
<dbReference type="PANTHER" id="PTHR10775">
    <property type="entry name" value="OS08G0208400 PROTEIN"/>
    <property type="match status" value="1"/>
</dbReference>
<dbReference type="Proteomes" id="UP000826271">
    <property type="component" value="Unassembled WGS sequence"/>
</dbReference>
<proteinExistence type="predicted"/>
<reference evidence="1" key="1">
    <citation type="submission" date="2019-10" db="EMBL/GenBank/DDBJ databases">
        <authorList>
            <person name="Zhang R."/>
            <person name="Pan Y."/>
            <person name="Wang J."/>
            <person name="Ma R."/>
            <person name="Yu S."/>
        </authorList>
    </citation>
    <scope>NUCLEOTIDE SEQUENCE</scope>
    <source>
        <strain evidence="1">LA-IB0</strain>
        <tissue evidence="1">Leaf</tissue>
    </source>
</reference>
<dbReference type="EMBL" id="WHWC01000005">
    <property type="protein sequence ID" value="KAG8382775.1"/>
    <property type="molecule type" value="Genomic_DNA"/>
</dbReference>
<organism evidence="1 2">
    <name type="scientific">Buddleja alternifolia</name>
    <dbReference type="NCBI Taxonomy" id="168488"/>
    <lineage>
        <taxon>Eukaryota</taxon>
        <taxon>Viridiplantae</taxon>
        <taxon>Streptophyta</taxon>
        <taxon>Embryophyta</taxon>
        <taxon>Tracheophyta</taxon>
        <taxon>Spermatophyta</taxon>
        <taxon>Magnoliopsida</taxon>
        <taxon>eudicotyledons</taxon>
        <taxon>Gunneridae</taxon>
        <taxon>Pentapetalae</taxon>
        <taxon>asterids</taxon>
        <taxon>lamiids</taxon>
        <taxon>Lamiales</taxon>
        <taxon>Scrophulariaceae</taxon>
        <taxon>Buddlejeae</taxon>
        <taxon>Buddleja</taxon>
    </lineage>
</organism>
<dbReference type="PANTHER" id="PTHR10775:SF177">
    <property type="entry name" value="TNP2, PARTIAL"/>
    <property type="match status" value="1"/>
</dbReference>
<gene>
    <name evidence="1" type="ORF">BUALT_Bualt05G0112400</name>
</gene>
<accession>A0AAV6XMR1</accession>
<comment type="caution">
    <text evidence="1">The sequence shown here is derived from an EMBL/GenBank/DDBJ whole genome shotgun (WGS) entry which is preliminary data.</text>
</comment>
<keyword evidence="2" id="KW-1185">Reference proteome</keyword>
<protein>
    <submittedName>
        <fullName evidence="1">Uncharacterized protein</fullName>
    </submittedName>
</protein>
<dbReference type="AlphaFoldDB" id="A0AAV6XMR1"/>
<sequence>MNFVEEHLEECPVCGTSRWKVNNKGKKIPHKVLRYFPLKPRLQRLFMSSKTAEGMRWHQDKRINDEKELKHPADAKVWKEFDKEHSWFAQDAYNVNLMFVELEFKRLSFGFLLQSCLGDVQKIACLAPVKHQNGAFSVFVQVEMEKRRIDAETRGEAVDVDKIVDDVLGKRSSYIVGLDSRMVSEGERVNDATCPFRF</sequence>